<comment type="caution">
    <text evidence="2">The sequence shown here is derived from an EMBL/GenBank/DDBJ whole genome shotgun (WGS) entry which is preliminary data.</text>
</comment>
<feature type="transmembrane region" description="Helical" evidence="1">
    <location>
        <begin position="38"/>
        <end position="55"/>
    </location>
</feature>
<keyword evidence="1" id="KW-1133">Transmembrane helix</keyword>
<proteinExistence type="predicted"/>
<organism evidence="2 3">
    <name type="scientific">Microvirga aerophila</name>
    <dbReference type="NCBI Taxonomy" id="670291"/>
    <lineage>
        <taxon>Bacteria</taxon>
        <taxon>Pseudomonadati</taxon>
        <taxon>Pseudomonadota</taxon>
        <taxon>Alphaproteobacteria</taxon>
        <taxon>Hyphomicrobiales</taxon>
        <taxon>Methylobacteriaceae</taxon>
        <taxon>Microvirga</taxon>
    </lineage>
</organism>
<dbReference type="Proteomes" id="UP000321085">
    <property type="component" value="Unassembled WGS sequence"/>
</dbReference>
<feature type="transmembrane region" description="Helical" evidence="1">
    <location>
        <begin position="62"/>
        <end position="80"/>
    </location>
</feature>
<evidence type="ECO:0008006" key="4">
    <source>
        <dbReference type="Google" id="ProtNLM"/>
    </source>
</evidence>
<dbReference type="RefSeq" id="WP_245439905.1">
    <property type="nucleotide sequence ID" value="NZ_BJYU01000267.1"/>
</dbReference>
<sequence>MTPKVFFRRVAWLLVLAIATFTLAPIELRPVTAAPVSLERFAAFAALGVAFCLGYPKHRLSILVLLLGIVGFLEVAQNYVPGRHGRLPDGLVKASGALLGAASAAFISRCGGLLRETGADEKR</sequence>
<feature type="transmembrane region" description="Helical" evidence="1">
    <location>
        <begin position="92"/>
        <end position="114"/>
    </location>
</feature>
<dbReference type="AlphaFoldDB" id="A0A512C3V7"/>
<keyword evidence="1" id="KW-0472">Membrane</keyword>
<reference evidence="2 3" key="1">
    <citation type="submission" date="2019-07" db="EMBL/GenBank/DDBJ databases">
        <title>Whole genome shotgun sequence of Microvirga aerophila NBRC 106136.</title>
        <authorList>
            <person name="Hosoyama A."/>
            <person name="Uohara A."/>
            <person name="Ohji S."/>
            <person name="Ichikawa N."/>
        </authorList>
    </citation>
    <scope>NUCLEOTIDE SEQUENCE [LARGE SCALE GENOMIC DNA]</scope>
    <source>
        <strain evidence="2 3">NBRC 106136</strain>
    </source>
</reference>
<evidence type="ECO:0000313" key="2">
    <source>
        <dbReference type="EMBL" id="GEO18888.1"/>
    </source>
</evidence>
<protein>
    <recommendedName>
        <fullName evidence="4">VanZ-like domain-containing protein</fullName>
    </recommendedName>
</protein>
<evidence type="ECO:0000256" key="1">
    <source>
        <dbReference type="SAM" id="Phobius"/>
    </source>
</evidence>
<keyword evidence="3" id="KW-1185">Reference proteome</keyword>
<accession>A0A512C3V7</accession>
<keyword evidence="1" id="KW-0812">Transmembrane</keyword>
<gene>
    <name evidence="2" type="ORF">MAE02_65840</name>
</gene>
<dbReference type="EMBL" id="BJYU01000267">
    <property type="protein sequence ID" value="GEO18888.1"/>
    <property type="molecule type" value="Genomic_DNA"/>
</dbReference>
<name>A0A512C3V7_9HYPH</name>
<evidence type="ECO:0000313" key="3">
    <source>
        <dbReference type="Proteomes" id="UP000321085"/>
    </source>
</evidence>